<evidence type="ECO:0000256" key="1">
    <source>
        <dbReference type="ARBA" id="ARBA00004651"/>
    </source>
</evidence>
<dbReference type="Gene3D" id="1.20.1250.20">
    <property type="entry name" value="MFS general substrate transporter like domains"/>
    <property type="match status" value="1"/>
</dbReference>
<keyword evidence="4 6" id="KW-1133">Transmembrane helix</keyword>
<evidence type="ECO:0000256" key="2">
    <source>
        <dbReference type="ARBA" id="ARBA00022475"/>
    </source>
</evidence>
<evidence type="ECO:0000313" key="7">
    <source>
        <dbReference type="EMBL" id="OIQ90449.1"/>
    </source>
</evidence>
<evidence type="ECO:0000256" key="6">
    <source>
        <dbReference type="SAM" id="Phobius"/>
    </source>
</evidence>
<keyword evidence="7" id="KW-0012">Acyltransferase</keyword>
<feature type="transmembrane region" description="Helical" evidence="6">
    <location>
        <begin position="142"/>
        <end position="168"/>
    </location>
</feature>
<dbReference type="CDD" id="cd06173">
    <property type="entry name" value="MFS_MefA_like"/>
    <property type="match status" value="1"/>
</dbReference>
<reference evidence="7" key="1">
    <citation type="submission" date="2016-10" db="EMBL/GenBank/DDBJ databases">
        <title>Sequence of Gallionella enrichment culture.</title>
        <authorList>
            <person name="Poehlein A."/>
            <person name="Muehling M."/>
            <person name="Daniel R."/>
        </authorList>
    </citation>
    <scope>NUCLEOTIDE SEQUENCE</scope>
</reference>
<protein>
    <submittedName>
        <fullName evidence="7">2-acyl-glycerophospho-ethanolamine acyltransferase</fullName>
    </submittedName>
</protein>
<evidence type="ECO:0000256" key="4">
    <source>
        <dbReference type="ARBA" id="ARBA00022989"/>
    </source>
</evidence>
<sequence>MRVLRELRDLLRLPGFRRLFAVRLVSQTGDGMFEVGLATLFFFSPQTQSTAGRVAAAFAVLLLPFTIVGPWAGVFLDRWRRRQVLLYGNAVRLAITLVIALLMVTTGITPVIYVLALLNLSVNRFLLSALSASLPRVVDGPLLLTANSLTPTLGAAAAGIGGGIGLGAGLLLPRGGAGDAVVVAVSGLFYAAAAWLAVRIGRDELGPDRRTVTIPWSRQLRSLAVELGSGARYLVRRRTPAYALGAMAAHRFLYGVALIASILLSRNLLADPADPAAGLAVFAQVLAASAVGFFLAVVLTPALSPRTGPHRWIAGCLVLAAVSQLVLVVTLTRVVLLTCALALGLAAQGAKISVDTIVQRDTEDAYRGRAFALYDMLYNAAFVGAAALAAVTLPNDGYSRPLFVAVAAAYVAGAVLYRVATVRTPSAVPVAPVLGVAR</sequence>
<proteinExistence type="predicted"/>
<dbReference type="AlphaFoldDB" id="A0A1J5R3E1"/>
<dbReference type="GO" id="GO:0016746">
    <property type="term" value="F:acyltransferase activity"/>
    <property type="evidence" value="ECO:0007669"/>
    <property type="project" value="UniProtKB-KW"/>
</dbReference>
<dbReference type="GO" id="GO:0005886">
    <property type="term" value="C:plasma membrane"/>
    <property type="evidence" value="ECO:0007669"/>
    <property type="project" value="UniProtKB-SubCell"/>
</dbReference>
<name>A0A1J5R3E1_9ZZZZ</name>
<feature type="transmembrane region" description="Helical" evidence="6">
    <location>
        <begin position="55"/>
        <end position="77"/>
    </location>
</feature>
<dbReference type="SUPFAM" id="SSF103473">
    <property type="entry name" value="MFS general substrate transporter"/>
    <property type="match status" value="1"/>
</dbReference>
<dbReference type="PANTHER" id="PTHR23513:SF17">
    <property type="entry name" value="MEMBRANE PROTEIN"/>
    <property type="match status" value="1"/>
</dbReference>
<feature type="transmembrane region" description="Helical" evidence="6">
    <location>
        <begin position="312"/>
        <end position="329"/>
    </location>
</feature>
<gene>
    <name evidence="7" type="ORF">GALL_276360</name>
</gene>
<keyword evidence="3 6" id="KW-0812">Transmembrane</keyword>
<feature type="transmembrane region" description="Helical" evidence="6">
    <location>
        <begin position="180"/>
        <end position="200"/>
    </location>
</feature>
<dbReference type="PANTHER" id="PTHR23513">
    <property type="entry name" value="INTEGRAL MEMBRANE EFFLUX PROTEIN-RELATED"/>
    <property type="match status" value="1"/>
</dbReference>
<feature type="transmembrane region" description="Helical" evidence="6">
    <location>
        <begin position="370"/>
        <end position="392"/>
    </location>
</feature>
<comment type="subcellular location">
    <subcellularLocation>
        <location evidence="1">Cell membrane</location>
        <topology evidence="1">Multi-pass membrane protein</topology>
    </subcellularLocation>
</comment>
<dbReference type="EMBL" id="MLJW01000291">
    <property type="protein sequence ID" value="OIQ90449.1"/>
    <property type="molecule type" value="Genomic_DNA"/>
</dbReference>
<comment type="caution">
    <text evidence="7">The sequence shown here is derived from an EMBL/GenBank/DDBJ whole genome shotgun (WGS) entry which is preliminary data.</text>
</comment>
<accession>A0A1J5R3E1</accession>
<keyword evidence="5 6" id="KW-0472">Membrane</keyword>
<feature type="transmembrane region" description="Helical" evidence="6">
    <location>
        <begin position="398"/>
        <end position="417"/>
    </location>
</feature>
<evidence type="ECO:0000256" key="3">
    <source>
        <dbReference type="ARBA" id="ARBA00022692"/>
    </source>
</evidence>
<organism evidence="7">
    <name type="scientific">mine drainage metagenome</name>
    <dbReference type="NCBI Taxonomy" id="410659"/>
    <lineage>
        <taxon>unclassified sequences</taxon>
        <taxon>metagenomes</taxon>
        <taxon>ecological metagenomes</taxon>
    </lineage>
</organism>
<feature type="transmembrane region" description="Helical" evidence="6">
    <location>
        <begin position="241"/>
        <end position="264"/>
    </location>
</feature>
<feature type="transmembrane region" description="Helical" evidence="6">
    <location>
        <begin position="276"/>
        <end position="300"/>
    </location>
</feature>
<keyword evidence="7" id="KW-0808">Transferase</keyword>
<keyword evidence="2" id="KW-1003">Cell membrane</keyword>
<feature type="transmembrane region" description="Helical" evidence="6">
    <location>
        <begin position="20"/>
        <end position="43"/>
    </location>
</feature>
<evidence type="ECO:0000256" key="5">
    <source>
        <dbReference type="ARBA" id="ARBA00023136"/>
    </source>
</evidence>
<dbReference type="InterPro" id="IPR036259">
    <property type="entry name" value="MFS_trans_sf"/>
</dbReference>